<dbReference type="SMART" id="SM00173">
    <property type="entry name" value="RAS"/>
    <property type="match status" value="1"/>
</dbReference>
<dbReference type="GO" id="GO:0005525">
    <property type="term" value="F:GTP binding"/>
    <property type="evidence" value="ECO:0007669"/>
    <property type="project" value="InterPro"/>
</dbReference>
<dbReference type="FunCoup" id="K1R512">
    <property type="interactions" value="1864"/>
</dbReference>
<dbReference type="GO" id="GO:0006402">
    <property type="term" value="P:mRNA catabolic process"/>
    <property type="evidence" value="ECO:0007669"/>
    <property type="project" value="TreeGrafter"/>
</dbReference>
<dbReference type="AlphaFoldDB" id="K1R512"/>
<dbReference type="InterPro" id="IPR001806">
    <property type="entry name" value="Small_GTPase"/>
</dbReference>
<dbReference type="InParanoid" id="K1R512"/>
<dbReference type="GO" id="GO:0004518">
    <property type="term" value="F:nuclease activity"/>
    <property type="evidence" value="ECO:0007669"/>
    <property type="project" value="TreeGrafter"/>
</dbReference>
<dbReference type="Pfam" id="PF00071">
    <property type="entry name" value="Ras"/>
    <property type="match status" value="1"/>
</dbReference>
<dbReference type="CDD" id="cd00175">
    <property type="entry name" value="SNc"/>
    <property type="match status" value="4"/>
</dbReference>
<dbReference type="GO" id="GO:0003924">
    <property type="term" value="F:GTPase activity"/>
    <property type="evidence" value="ECO:0007669"/>
    <property type="project" value="InterPro"/>
</dbReference>
<accession>K1R512</accession>
<dbReference type="SMART" id="SM00333">
    <property type="entry name" value="TUDOR"/>
    <property type="match status" value="1"/>
</dbReference>
<dbReference type="PIRSF" id="PIRSF017179">
    <property type="entry name" value="RISC-Tudor-SN"/>
    <property type="match status" value="1"/>
</dbReference>
<dbReference type="GO" id="GO:0005634">
    <property type="term" value="C:nucleus"/>
    <property type="evidence" value="ECO:0007669"/>
    <property type="project" value="TreeGrafter"/>
</dbReference>
<dbReference type="HOGENOM" id="CLU_005966_0_0_1"/>
<name>K1R512_MAGGI</name>
<dbReference type="SUPFAM" id="SSF52540">
    <property type="entry name" value="P-loop containing nucleoside triphosphate hydrolases"/>
    <property type="match status" value="1"/>
</dbReference>
<dbReference type="GO" id="GO:0031332">
    <property type="term" value="C:RNAi effector complex"/>
    <property type="evidence" value="ECO:0007669"/>
    <property type="project" value="InterPro"/>
</dbReference>
<dbReference type="SUPFAM" id="SSF63748">
    <property type="entry name" value="Tudor/PWWP/MBT"/>
    <property type="match status" value="1"/>
</dbReference>
<dbReference type="InterPro" id="IPR005225">
    <property type="entry name" value="Small_GTP-bd"/>
</dbReference>
<dbReference type="InterPro" id="IPR002999">
    <property type="entry name" value="Tudor"/>
</dbReference>
<dbReference type="GO" id="GO:0003723">
    <property type="term" value="F:RNA binding"/>
    <property type="evidence" value="ECO:0007669"/>
    <property type="project" value="TreeGrafter"/>
</dbReference>
<evidence type="ECO:0000256" key="2">
    <source>
        <dbReference type="ARBA" id="ARBA00017230"/>
    </source>
</evidence>
<dbReference type="Gene3D" id="2.40.50.90">
    <property type="match status" value="5"/>
</dbReference>
<dbReference type="InterPro" id="IPR035437">
    <property type="entry name" value="SNase_OB-fold_sf"/>
</dbReference>
<dbReference type="GO" id="GO:0005829">
    <property type="term" value="C:cytosol"/>
    <property type="evidence" value="ECO:0007669"/>
    <property type="project" value="TreeGrafter"/>
</dbReference>
<evidence type="ECO:0000256" key="4">
    <source>
        <dbReference type="ARBA" id="ARBA00022737"/>
    </source>
</evidence>
<dbReference type="SMART" id="SM00175">
    <property type="entry name" value="RAB"/>
    <property type="match status" value="1"/>
</dbReference>
<evidence type="ECO:0000256" key="1">
    <source>
        <dbReference type="ARBA" id="ARBA00004496"/>
    </source>
</evidence>
<keyword evidence="3" id="KW-0963">Cytoplasm</keyword>
<reference evidence="5" key="1">
    <citation type="journal article" date="2012" name="Nature">
        <title>The oyster genome reveals stress adaptation and complexity of shell formation.</title>
        <authorList>
            <person name="Zhang G."/>
            <person name="Fang X."/>
            <person name="Guo X."/>
            <person name="Li L."/>
            <person name="Luo R."/>
            <person name="Xu F."/>
            <person name="Yang P."/>
            <person name="Zhang L."/>
            <person name="Wang X."/>
            <person name="Qi H."/>
            <person name="Xiong Z."/>
            <person name="Que H."/>
            <person name="Xie Y."/>
            <person name="Holland P.W."/>
            <person name="Paps J."/>
            <person name="Zhu Y."/>
            <person name="Wu F."/>
            <person name="Chen Y."/>
            <person name="Wang J."/>
            <person name="Peng C."/>
            <person name="Meng J."/>
            <person name="Yang L."/>
            <person name="Liu J."/>
            <person name="Wen B."/>
            <person name="Zhang N."/>
            <person name="Huang Z."/>
            <person name="Zhu Q."/>
            <person name="Feng Y."/>
            <person name="Mount A."/>
            <person name="Hedgecock D."/>
            <person name="Xu Z."/>
            <person name="Liu Y."/>
            <person name="Domazet-Loso T."/>
            <person name="Du Y."/>
            <person name="Sun X."/>
            <person name="Zhang S."/>
            <person name="Liu B."/>
            <person name="Cheng P."/>
            <person name="Jiang X."/>
            <person name="Li J."/>
            <person name="Fan D."/>
            <person name="Wang W."/>
            <person name="Fu W."/>
            <person name="Wang T."/>
            <person name="Wang B."/>
            <person name="Zhang J."/>
            <person name="Peng Z."/>
            <person name="Li Y."/>
            <person name="Li N."/>
            <person name="Wang J."/>
            <person name="Chen M."/>
            <person name="He Y."/>
            <person name="Tan F."/>
            <person name="Song X."/>
            <person name="Zheng Q."/>
            <person name="Huang R."/>
            <person name="Yang H."/>
            <person name="Du X."/>
            <person name="Chen L."/>
            <person name="Yang M."/>
            <person name="Gaffney P.M."/>
            <person name="Wang S."/>
            <person name="Luo L."/>
            <person name="She Z."/>
            <person name="Ming Y."/>
            <person name="Huang W."/>
            <person name="Zhang S."/>
            <person name="Huang B."/>
            <person name="Zhang Y."/>
            <person name="Qu T."/>
            <person name="Ni P."/>
            <person name="Miao G."/>
            <person name="Wang J."/>
            <person name="Wang Q."/>
            <person name="Steinberg C.E."/>
            <person name="Wang H."/>
            <person name="Li N."/>
            <person name="Qian L."/>
            <person name="Zhang G."/>
            <person name="Li Y."/>
            <person name="Yang H."/>
            <person name="Liu X."/>
            <person name="Wang J."/>
            <person name="Yin Y."/>
            <person name="Wang J."/>
        </authorList>
    </citation>
    <scope>NUCLEOTIDE SEQUENCE [LARGE SCALE GENOMIC DNA]</scope>
    <source>
        <strain evidence="5">05x7-T-G4-1.051#20</strain>
    </source>
</reference>
<dbReference type="FunFam" id="2.40.50.90:FF:000004">
    <property type="entry name" value="Staphylococcal nuclease domain-containing protein"/>
    <property type="match status" value="1"/>
</dbReference>
<dbReference type="SMART" id="SM00318">
    <property type="entry name" value="SNc"/>
    <property type="match status" value="4"/>
</dbReference>
<dbReference type="FunFam" id="2.40.50.90:FF:000005">
    <property type="entry name" value="Staphylococcal nuclease domain-containing protein"/>
    <property type="match status" value="1"/>
</dbReference>
<dbReference type="PANTHER" id="PTHR12302:SF2">
    <property type="entry name" value="STAPHYLOCOCCAL NUCLEASE DOMAIN-CONTAINING PROTEIN 1"/>
    <property type="match status" value="1"/>
</dbReference>
<dbReference type="InterPro" id="IPR016685">
    <property type="entry name" value="Silence_cplx_Nase-comp_TudorSN"/>
</dbReference>
<evidence type="ECO:0000313" key="5">
    <source>
        <dbReference type="EMBL" id="EKC40848.1"/>
    </source>
</evidence>
<organism evidence="5">
    <name type="scientific">Magallana gigas</name>
    <name type="common">Pacific oyster</name>
    <name type="synonym">Crassostrea gigas</name>
    <dbReference type="NCBI Taxonomy" id="29159"/>
    <lineage>
        <taxon>Eukaryota</taxon>
        <taxon>Metazoa</taxon>
        <taxon>Spiralia</taxon>
        <taxon>Lophotrochozoa</taxon>
        <taxon>Mollusca</taxon>
        <taxon>Bivalvia</taxon>
        <taxon>Autobranchia</taxon>
        <taxon>Pteriomorphia</taxon>
        <taxon>Ostreida</taxon>
        <taxon>Ostreoidea</taxon>
        <taxon>Ostreidae</taxon>
        <taxon>Magallana</taxon>
    </lineage>
</organism>
<dbReference type="PROSITE" id="PS51421">
    <property type="entry name" value="RAS"/>
    <property type="match status" value="1"/>
</dbReference>
<sequence length="1078" mass="121720">MSRDSNNYSQSYRLVVVGGGGVGKSALTIQFIQSYFVTDYDPTIEDSYTKQCVIDEVVARLDKEEKHNMYQWRGNFYRSTKKYDLIVSCCQGQIFNEAYKFHKQILRVKDREEFPMILVANKADLEHSRMVTREEGQELSAQLKISYIEASAKVRMNVDKAFYDLVRIIRRFQANESPPVKAPKRNNLLFVGEYFNVLSGDAVVIRGQPKGGPPPEKTICFSNITAPRMARRPNPAQDNVETKDEPFAWEAREYLRKKLIGKEVAFVIEYTVPGTGREYGCVYLGKDIATGENITEALVSEGLVEVRRGGLKLDDQGQQQLIQLEDAAKSAGKGKWNTAEAAKHIRNVKWTVENARNFVDSHHNKPIDAVIEHVRDGCTVRAFLLPSFDYVTIMLSGIKCPMFKQDESGKQVPELFAEEAKYFTEVRLLQRDVQIILEGVSNNNLLGTVLHPNGNIAELLLREGFARCVDWSMGVVTQGADKLRAAEKIAKEKKARLWKDYSPSGPTVDIKDKTFSGKVVEVVNGDALVVKTDKNQFKKVFLSSIRPPRNAPAPADSTDSTPKPRGRPLYDVPYMFEAREFLRKKLIGKKVNVQVDYIQPANNNFPEKTCCTVTISGINVGEALVGKGLATVVRYRMEDDQRSEHYDELLAAEARAQKKGVGLHSKKEAPIHRVADVSGDLNKCKQFLPFLQRAGKTEAIVEFVASGSRVRLYLPKETCLTTFLISGIECPRGARPLPGGQMSQSEPYGDEALQFTKEMCLQREVEVRVETMDKGGNFIGWLFVDNTNLSVALVEEGLAKVHFTAERSNYYKQLQIAEENAKRNRRNLWKDYQEVTEVEEVVEDNTERNVSYKSVVVTEVTADLKFFAQLVDNGPQLENLMEQLRQDMTANPPLPGAYTPKRNDMCAAKFSQDSEWYRAKVERVDGSKVTVLFIDYGNKEQTTATSLATLPASFQSLAPQATEYCLACVALPPDEDFKNDAEDAFYDEIANRQLNMNVEYKVGGLEYVSLVNPETKEDVAQKLVSSGFLLAERRREKRLAKLVSDYVKAQEKAKTARENMWRYGDFTEDDAKEFGYSR</sequence>
<dbReference type="FunFam" id="2.40.50.90:FF:000002">
    <property type="entry name" value="Staphylococcal nuclease domain-containing protein"/>
    <property type="match status" value="1"/>
</dbReference>
<dbReference type="SUPFAM" id="SSF50199">
    <property type="entry name" value="Staphylococcal nuclease"/>
    <property type="match status" value="5"/>
</dbReference>
<dbReference type="PROSITE" id="PS50830">
    <property type="entry name" value="TNASE_3"/>
    <property type="match status" value="4"/>
</dbReference>
<dbReference type="PROSITE" id="PS51419">
    <property type="entry name" value="RAB"/>
    <property type="match status" value="1"/>
</dbReference>
<dbReference type="InterPro" id="IPR016071">
    <property type="entry name" value="Staphylococal_nuclease_OB-fold"/>
</dbReference>
<dbReference type="FunFam" id="2.40.50.90:FF:000001">
    <property type="entry name" value="Staphylococcal nuclease domain-containing protein"/>
    <property type="match status" value="1"/>
</dbReference>
<dbReference type="Pfam" id="PF00567">
    <property type="entry name" value="TUDOR"/>
    <property type="match status" value="1"/>
</dbReference>
<dbReference type="InterPro" id="IPR047386">
    <property type="entry name" value="Tudor_TDRD11"/>
</dbReference>
<dbReference type="PRINTS" id="PR00449">
    <property type="entry name" value="RASTRNSFRMNG"/>
</dbReference>
<dbReference type="PANTHER" id="PTHR12302">
    <property type="entry name" value="EBNA2 BINDING PROTEIN P100"/>
    <property type="match status" value="1"/>
</dbReference>
<dbReference type="NCBIfam" id="TIGR00231">
    <property type="entry name" value="small_GTP"/>
    <property type="match status" value="1"/>
</dbReference>
<gene>
    <name evidence="5" type="ORF">CGI_10026535</name>
</gene>
<dbReference type="FunFam" id="2.40.50.90:FF:000003">
    <property type="entry name" value="Staphylococcal nuclease domain-containing protein"/>
    <property type="match status" value="1"/>
</dbReference>
<dbReference type="PROSITE" id="PS50304">
    <property type="entry name" value="TUDOR"/>
    <property type="match status" value="1"/>
</dbReference>
<comment type="subcellular location">
    <subcellularLocation>
        <location evidence="1">Cytoplasm</location>
    </subcellularLocation>
</comment>
<dbReference type="SMART" id="SM00174">
    <property type="entry name" value="RHO"/>
    <property type="match status" value="1"/>
</dbReference>
<dbReference type="CDD" id="cd20433">
    <property type="entry name" value="Tudor_TDRD11"/>
    <property type="match status" value="1"/>
</dbReference>
<dbReference type="FunFam" id="2.30.30.140:FF:000018">
    <property type="entry name" value="Serine/threonine-protein kinase 31"/>
    <property type="match status" value="1"/>
</dbReference>
<dbReference type="Gene3D" id="3.40.50.300">
    <property type="entry name" value="P-loop containing nucleotide triphosphate hydrolases"/>
    <property type="match status" value="1"/>
</dbReference>
<dbReference type="Pfam" id="PF00565">
    <property type="entry name" value="SNase"/>
    <property type="match status" value="4"/>
</dbReference>
<evidence type="ECO:0000256" key="3">
    <source>
        <dbReference type="ARBA" id="ARBA00022490"/>
    </source>
</evidence>
<dbReference type="GO" id="GO:0031047">
    <property type="term" value="P:regulatory ncRNA-mediated gene silencing"/>
    <property type="evidence" value="ECO:0007669"/>
    <property type="project" value="InterPro"/>
</dbReference>
<dbReference type="InterPro" id="IPR027417">
    <property type="entry name" value="P-loop_NTPase"/>
</dbReference>
<keyword evidence="4" id="KW-0677">Repeat</keyword>
<dbReference type="Gene3D" id="2.30.30.140">
    <property type="match status" value="1"/>
</dbReference>
<protein>
    <recommendedName>
        <fullName evidence="2">Staphylococcal nuclease domain-containing protein 1</fullName>
    </recommendedName>
</protein>
<proteinExistence type="predicted"/>
<dbReference type="EMBL" id="JH818113">
    <property type="protein sequence ID" value="EKC40848.1"/>
    <property type="molecule type" value="Genomic_DNA"/>
</dbReference>